<evidence type="ECO:0000256" key="7">
    <source>
        <dbReference type="ARBA" id="ARBA00038459"/>
    </source>
</evidence>
<feature type="transmembrane region" description="Helical" evidence="9">
    <location>
        <begin position="149"/>
        <end position="167"/>
    </location>
</feature>
<dbReference type="GO" id="GO:0022857">
    <property type="term" value="F:transmembrane transporter activity"/>
    <property type="evidence" value="ECO:0007669"/>
    <property type="project" value="InterPro"/>
</dbReference>
<dbReference type="AlphaFoldDB" id="A0A136IM20"/>
<evidence type="ECO:0000256" key="9">
    <source>
        <dbReference type="SAM" id="Phobius"/>
    </source>
</evidence>
<evidence type="ECO:0000256" key="5">
    <source>
        <dbReference type="ARBA" id="ARBA00022989"/>
    </source>
</evidence>
<evidence type="ECO:0000259" key="10">
    <source>
        <dbReference type="PROSITE" id="PS50850"/>
    </source>
</evidence>
<dbReference type="SUPFAM" id="SSF103473">
    <property type="entry name" value="MFS general substrate transporter"/>
    <property type="match status" value="1"/>
</dbReference>
<dbReference type="InterPro" id="IPR036259">
    <property type="entry name" value="MFS_trans_sf"/>
</dbReference>
<sequence length="479" mass="52379">MDYIQRAFMRVTLEPSHESGSAETTDTNGDGFVDFSPADTEDPRNWSRARKWFISIIATFLTTNGHIASTITTATTESIMSEFDATRIAAQLTTTLFLLGFCAGPILFAPLSEFYGRRWILYATLPAYLGFTCLTAWPRGFAGLLIGRFLAGVFVSATAIVAPSNIVDMWDPIARGNSIAIYSCASWAGPATGSVISGFVQLKKDWRWAIYVTLWLGGFSLLLMFTARRARHHGRRPGDKEIQAQCEASRPNLVHIFKISLTRPWILLFDTISFLCCIYSCLIFALQFMLFTIYPLVFRDMRGWNAGVSQLPLLGQAAGGAIGALIIIADTKYRKNKAASGKELLPEDHMRLAMIGGVGFPVFMFWLSWSANYNSVHWIVPTIAGALLATCLMLIFVANLNYIVDVYAEYAASVIAVNTLARCSCSAAAPLFTSQMFAALGVGGGGSLIAGMAALLAAIPFLLHHYGPVIRSRSKYAQA</sequence>
<evidence type="ECO:0000256" key="6">
    <source>
        <dbReference type="ARBA" id="ARBA00023136"/>
    </source>
</evidence>
<feature type="transmembrane region" description="Helical" evidence="9">
    <location>
        <begin position="265"/>
        <end position="291"/>
    </location>
</feature>
<proteinExistence type="inferred from homology"/>
<comment type="subcellular location">
    <subcellularLocation>
        <location evidence="1">Cell membrane</location>
        <topology evidence="1">Multi-pass membrane protein</topology>
    </subcellularLocation>
</comment>
<feature type="transmembrane region" description="Helical" evidence="9">
    <location>
        <begin position="208"/>
        <end position="227"/>
    </location>
</feature>
<evidence type="ECO:0000256" key="3">
    <source>
        <dbReference type="ARBA" id="ARBA00022475"/>
    </source>
</evidence>
<protein>
    <submittedName>
        <fullName evidence="11">Major facilitator superfamily domain-containing protein</fullName>
    </submittedName>
</protein>
<feature type="region of interest" description="Disordered" evidence="8">
    <location>
        <begin position="14"/>
        <end position="40"/>
    </location>
</feature>
<feature type="transmembrane region" description="Helical" evidence="9">
    <location>
        <begin position="119"/>
        <end position="137"/>
    </location>
</feature>
<evidence type="ECO:0000256" key="1">
    <source>
        <dbReference type="ARBA" id="ARBA00004651"/>
    </source>
</evidence>
<feature type="compositionally biased region" description="Polar residues" evidence="8">
    <location>
        <begin position="18"/>
        <end position="28"/>
    </location>
</feature>
<keyword evidence="5 9" id="KW-1133">Transmembrane helix</keyword>
<dbReference type="Gene3D" id="1.20.1250.20">
    <property type="entry name" value="MFS general substrate transporter like domains"/>
    <property type="match status" value="1"/>
</dbReference>
<feature type="transmembrane region" description="Helical" evidence="9">
    <location>
        <begin position="179"/>
        <end position="202"/>
    </location>
</feature>
<keyword evidence="2" id="KW-0813">Transport</keyword>
<comment type="similarity">
    <text evidence="7">Belongs to the major facilitator superfamily. DHA1 family. Polyamines/proton antiporter (TC 2.A.1.2.16) subfamily.</text>
</comment>
<dbReference type="InParanoid" id="A0A136IM20"/>
<dbReference type="InterPro" id="IPR011701">
    <property type="entry name" value="MFS"/>
</dbReference>
<evidence type="ECO:0000313" key="11">
    <source>
        <dbReference type="EMBL" id="KXJ86016.1"/>
    </source>
</evidence>
<gene>
    <name evidence="11" type="ORF">Micbo1qcDRAFT_186280</name>
</gene>
<dbReference type="OrthoDB" id="6770063at2759"/>
<feature type="transmembrane region" description="Helical" evidence="9">
    <location>
        <begin position="375"/>
        <end position="398"/>
    </location>
</feature>
<dbReference type="PANTHER" id="PTHR23502">
    <property type="entry name" value="MAJOR FACILITATOR SUPERFAMILY"/>
    <property type="match status" value="1"/>
</dbReference>
<evidence type="ECO:0000256" key="2">
    <source>
        <dbReference type="ARBA" id="ARBA00022448"/>
    </source>
</evidence>
<evidence type="ECO:0000313" key="12">
    <source>
        <dbReference type="Proteomes" id="UP000070501"/>
    </source>
</evidence>
<keyword evidence="4 9" id="KW-0812">Transmembrane</keyword>
<keyword evidence="12" id="KW-1185">Reference proteome</keyword>
<evidence type="ECO:0000256" key="4">
    <source>
        <dbReference type="ARBA" id="ARBA00022692"/>
    </source>
</evidence>
<dbReference type="PANTHER" id="PTHR23502:SF186">
    <property type="entry name" value="MAJOR FACILITATOR SUPERFAMILY (MFS) PROFILE DOMAIN-CONTAINING PROTEIN"/>
    <property type="match status" value="1"/>
</dbReference>
<feature type="domain" description="Major facilitator superfamily (MFS) profile" evidence="10">
    <location>
        <begin position="53"/>
        <end position="479"/>
    </location>
</feature>
<dbReference type="Proteomes" id="UP000070501">
    <property type="component" value="Unassembled WGS sequence"/>
</dbReference>
<name>A0A136IM20_9PEZI</name>
<dbReference type="GO" id="GO:0005886">
    <property type="term" value="C:plasma membrane"/>
    <property type="evidence" value="ECO:0007669"/>
    <property type="project" value="UniProtKB-SubCell"/>
</dbReference>
<dbReference type="Pfam" id="PF07690">
    <property type="entry name" value="MFS_1"/>
    <property type="match status" value="1"/>
</dbReference>
<feature type="transmembrane region" description="Helical" evidence="9">
    <location>
        <begin position="52"/>
        <end position="76"/>
    </location>
</feature>
<keyword evidence="6 9" id="KW-0472">Membrane</keyword>
<dbReference type="InterPro" id="IPR020846">
    <property type="entry name" value="MFS_dom"/>
</dbReference>
<feature type="transmembrane region" description="Helical" evidence="9">
    <location>
        <begin position="311"/>
        <end position="329"/>
    </location>
</feature>
<dbReference type="PROSITE" id="PS50850">
    <property type="entry name" value="MFS"/>
    <property type="match status" value="1"/>
</dbReference>
<feature type="transmembrane region" description="Helical" evidence="9">
    <location>
        <begin position="438"/>
        <end position="463"/>
    </location>
</feature>
<keyword evidence="3" id="KW-1003">Cell membrane</keyword>
<accession>A0A136IM20</accession>
<reference evidence="12" key="1">
    <citation type="submission" date="2016-02" db="EMBL/GenBank/DDBJ databases">
        <title>Draft genome sequence of Microdochium bolleyi, a fungal endophyte of beachgrass.</title>
        <authorList>
            <consortium name="DOE Joint Genome Institute"/>
            <person name="David A.S."/>
            <person name="May G."/>
            <person name="Haridas S."/>
            <person name="Lim J."/>
            <person name="Wang M."/>
            <person name="Labutti K."/>
            <person name="Lipzen A."/>
            <person name="Barry K."/>
            <person name="Grigoriev I.V."/>
        </authorList>
    </citation>
    <scope>NUCLEOTIDE SEQUENCE [LARGE SCALE GENOMIC DNA]</scope>
    <source>
        <strain evidence="12">J235TASD1</strain>
    </source>
</reference>
<feature type="transmembrane region" description="Helical" evidence="9">
    <location>
        <begin position="350"/>
        <end position="369"/>
    </location>
</feature>
<dbReference type="EMBL" id="KQ964271">
    <property type="protein sequence ID" value="KXJ86016.1"/>
    <property type="molecule type" value="Genomic_DNA"/>
</dbReference>
<feature type="transmembrane region" description="Helical" evidence="9">
    <location>
        <begin position="88"/>
        <end position="107"/>
    </location>
</feature>
<feature type="transmembrane region" description="Helical" evidence="9">
    <location>
        <begin position="410"/>
        <end position="432"/>
    </location>
</feature>
<organism evidence="11 12">
    <name type="scientific">Microdochium bolleyi</name>
    <dbReference type="NCBI Taxonomy" id="196109"/>
    <lineage>
        <taxon>Eukaryota</taxon>
        <taxon>Fungi</taxon>
        <taxon>Dikarya</taxon>
        <taxon>Ascomycota</taxon>
        <taxon>Pezizomycotina</taxon>
        <taxon>Sordariomycetes</taxon>
        <taxon>Xylariomycetidae</taxon>
        <taxon>Xylariales</taxon>
        <taxon>Microdochiaceae</taxon>
        <taxon>Microdochium</taxon>
    </lineage>
</organism>
<evidence type="ECO:0000256" key="8">
    <source>
        <dbReference type="SAM" id="MobiDB-lite"/>
    </source>
</evidence>